<dbReference type="InterPro" id="IPR057206">
    <property type="entry name" value="DUF7884"/>
</dbReference>
<dbReference type="PANTHER" id="PTHR43667:SF1">
    <property type="entry name" value="CYCLOPROPANE-FATTY-ACYL-PHOSPHOLIPID SYNTHASE"/>
    <property type="match status" value="1"/>
</dbReference>
<dbReference type="Proteomes" id="UP000036356">
    <property type="component" value="Unassembled WGS sequence"/>
</dbReference>
<keyword evidence="5" id="KW-0443">Lipid metabolism</keyword>
<evidence type="ECO:0000259" key="7">
    <source>
        <dbReference type="Pfam" id="PF25371"/>
    </source>
</evidence>
<dbReference type="Pfam" id="PF25371">
    <property type="entry name" value="DUF7884"/>
    <property type="match status" value="1"/>
</dbReference>
<name>A0A0J1FT03_9FIRM</name>
<dbReference type="InterPro" id="IPR003333">
    <property type="entry name" value="CMAS"/>
</dbReference>
<keyword evidence="4" id="KW-0949">S-adenosyl-L-methionine</keyword>
<feature type="domain" description="DUF7884" evidence="7">
    <location>
        <begin position="7"/>
        <end position="94"/>
    </location>
</feature>
<evidence type="ECO:0000313" key="8">
    <source>
        <dbReference type="EMBL" id="KLU66600.1"/>
    </source>
</evidence>
<comment type="caution">
    <text evidence="8">The sequence shown here is derived from an EMBL/GenBank/DDBJ whole genome shotgun (WGS) entry which is preliminary data.</text>
</comment>
<comment type="similarity">
    <text evidence="1">Belongs to the CFA/CMAS family.</text>
</comment>
<keyword evidence="3 8" id="KW-0808">Transferase</keyword>
<dbReference type="GO" id="GO:0032259">
    <property type="term" value="P:methylation"/>
    <property type="evidence" value="ECO:0007669"/>
    <property type="project" value="UniProtKB-KW"/>
</dbReference>
<keyword evidence="2 8" id="KW-0489">Methyltransferase</keyword>
<feature type="active site" evidence="6">
    <location>
        <position position="359"/>
    </location>
</feature>
<evidence type="ECO:0000256" key="6">
    <source>
        <dbReference type="PIRSR" id="PIRSR003085-1"/>
    </source>
</evidence>
<dbReference type="PANTHER" id="PTHR43667">
    <property type="entry name" value="CYCLOPROPANE-FATTY-ACYL-PHOSPHOLIPID SYNTHASE"/>
    <property type="match status" value="1"/>
</dbReference>
<evidence type="ECO:0000256" key="1">
    <source>
        <dbReference type="ARBA" id="ARBA00010815"/>
    </source>
</evidence>
<dbReference type="CDD" id="cd02440">
    <property type="entry name" value="AdoMet_MTases"/>
    <property type="match status" value="1"/>
</dbReference>
<keyword evidence="9" id="KW-1185">Reference proteome</keyword>
<dbReference type="EMBL" id="LDZY01000004">
    <property type="protein sequence ID" value="KLU66600.1"/>
    <property type="molecule type" value="Genomic_DNA"/>
</dbReference>
<evidence type="ECO:0000256" key="4">
    <source>
        <dbReference type="ARBA" id="ARBA00022691"/>
    </source>
</evidence>
<evidence type="ECO:0000256" key="2">
    <source>
        <dbReference type="ARBA" id="ARBA00022603"/>
    </source>
</evidence>
<dbReference type="GO" id="GO:0008825">
    <property type="term" value="F:cyclopropane-fatty-acyl-phospholipid synthase activity"/>
    <property type="evidence" value="ECO:0007669"/>
    <property type="project" value="UniProtKB-EC"/>
</dbReference>
<dbReference type="PATRIC" id="fig|476652.3.peg.1301"/>
<protein>
    <submittedName>
        <fullName evidence="8">Cyclopropane-fatty-acyl-phospholipid synthase</fullName>
        <ecNumber evidence="8">2.1.1.79</ecNumber>
    </submittedName>
</protein>
<evidence type="ECO:0000313" key="9">
    <source>
        <dbReference type="Proteomes" id="UP000036356"/>
    </source>
</evidence>
<dbReference type="AlphaFoldDB" id="A0A0J1FT03"/>
<dbReference type="PIRSF" id="PIRSF003085">
    <property type="entry name" value="CMAS"/>
    <property type="match status" value="1"/>
</dbReference>
<dbReference type="RefSeq" id="WP_047809162.1">
    <property type="nucleotide sequence ID" value="NZ_LDZY01000004.1"/>
</dbReference>
<sequence>MSIDKTFYNNVLKNMFADPCEVKYWDGDVKKYGEGEIQFRINFSVPIPKSEIIRDPSLAFGEGYMRKKIDIDGAVQKVIESIYNKQNSFLYDKKPYVKFAKMLSNTLRKSKDDVQYHYDIGNDFYRLWLDESMTYSCAYFESPEDSLYQAQKNKVNHILRKLNLRPGQTLLDIGCGWGELILTAAKNYQVKAMGVTLSSEQYSRVSERIKEEGLEELVEVQQIDFRELNARTFDRVVSVGMIEHVGRENLDGYFSAVKSFLNEGGISLLHCITGYDEDSGTNSWIDKYIFPGGYIPAVNELVSLIVENKFCLIDLESLREHYTRTLEHWTRNFEKALPEIRKMKDDTFMRMWRLYLNSCAASFHCGNIDVHQFLFTKGVNNNLPLTRKYMYQ</sequence>
<evidence type="ECO:0000256" key="5">
    <source>
        <dbReference type="ARBA" id="ARBA00023098"/>
    </source>
</evidence>
<gene>
    <name evidence="8" type="primary">cfa</name>
    <name evidence="8" type="ORF">DEAC_c12660</name>
</gene>
<dbReference type="Gene3D" id="3.40.50.150">
    <property type="entry name" value="Vaccinia Virus protein VP39"/>
    <property type="match status" value="1"/>
</dbReference>
<dbReference type="InterPro" id="IPR029063">
    <property type="entry name" value="SAM-dependent_MTases_sf"/>
</dbReference>
<dbReference type="Pfam" id="PF02353">
    <property type="entry name" value="CMAS"/>
    <property type="match status" value="1"/>
</dbReference>
<dbReference type="GO" id="GO:0008610">
    <property type="term" value="P:lipid biosynthetic process"/>
    <property type="evidence" value="ECO:0007669"/>
    <property type="project" value="InterPro"/>
</dbReference>
<organism evidence="8 9">
    <name type="scientific">Desulfosporosinus acididurans</name>
    <dbReference type="NCBI Taxonomy" id="476652"/>
    <lineage>
        <taxon>Bacteria</taxon>
        <taxon>Bacillati</taxon>
        <taxon>Bacillota</taxon>
        <taxon>Clostridia</taxon>
        <taxon>Eubacteriales</taxon>
        <taxon>Desulfitobacteriaceae</taxon>
        <taxon>Desulfosporosinus</taxon>
    </lineage>
</organism>
<dbReference type="SUPFAM" id="SSF53335">
    <property type="entry name" value="S-adenosyl-L-methionine-dependent methyltransferases"/>
    <property type="match status" value="1"/>
</dbReference>
<dbReference type="InterPro" id="IPR050723">
    <property type="entry name" value="CFA/CMAS"/>
</dbReference>
<evidence type="ECO:0000256" key="3">
    <source>
        <dbReference type="ARBA" id="ARBA00022679"/>
    </source>
</evidence>
<dbReference type="STRING" id="476652.DEAC_c12660"/>
<accession>A0A0J1FT03</accession>
<dbReference type="EC" id="2.1.1.79" evidence="8"/>
<proteinExistence type="inferred from homology"/>
<reference evidence="8 9" key="1">
    <citation type="submission" date="2015-06" db="EMBL/GenBank/DDBJ databases">
        <title>Draft genome of the moderately acidophilic sulfate reducer Candidatus Desulfosporosinus acididurans strain M1.</title>
        <authorList>
            <person name="Poehlein A."/>
            <person name="Petzsch P."/>
            <person name="Johnson B.D."/>
            <person name="Schloemann M."/>
            <person name="Daniel R."/>
            <person name="Muehling M."/>
        </authorList>
    </citation>
    <scope>NUCLEOTIDE SEQUENCE [LARGE SCALE GENOMIC DNA]</scope>
    <source>
        <strain evidence="8 9">M1</strain>
    </source>
</reference>